<organism evidence="2 3">
    <name type="scientific">Brassica cretica</name>
    <name type="common">Mustard</name>
    <dbReference type="NCBI Taxonomy" id="69181"/>
    <lineage>
        <taxon>Eukaryota</taxon>
        <taxon>Viridiplantae</taxon>
        <taxon>Streptophyta</taxon>
        <taxon>Embryophyta</taxon>
        <taxon>Tracheophyta</taxon>
        <taxon>Spermatophyta</taxon>
        <taxon>Magnoliopsida</taxon>
        <taxon>eudicotyledons</taxon>
        <taxon>Gunneridae</taxon>
        <taxon>Pentapetalae</taxon>
        <taxon>rosids</taxon>
        <taxon>malvids</taxon>
        <taxon>Brassicales</taxon>
        <taxon>Brassicaceae</taxon>
        <taxon>Brassiceae</taxon>
        <taxon>Brassica</taxon>
    </lineage>
</organism>
<protein>
    <submittedName>
        <fullName evidence="2">Uncharacterized protein</fullName>
    </submittedName>
</protein>
<proteinExistence type="predicted"/>
<evidence type="ECO:0000256" key="1">
    <source>
        <dbReference type="SAM" id="Phobius"/>
    </source>
</evidence>
<keyword evidence="1" id="KW-0472">Membrane</keyword>
<evidence type="ECO:0000313" key="3">
    <source>
        <dbReference type="Proteomes" id="UP000266723"/>
    </source>
</evidence>
<feature type="transmembrane region" description="Helical" evidence="1">
    <location>
        <begin position="37"/>
        <end position="57"/>
    </location>
</feature>
<reference evidence="2 3" key="1">
    <citation type="journal article" date="2020" name="BMC Genomics">
        <title>Intraspecific diversification of the crop wild relative Brassica cretica Lam. using demographic model selection.</title>
        <authorList>
            <person name="Kioukis A."/>
            <person name="Michalopoulou V.A."/>
            <person name="Briers L."/>
            <person name="Pirintsos S."/>
            <person name="Studholme D.J."/>
            <person name="Pavlidis P."/>
            <person name="Sarris P.F."/>
        </authorList>
    </citation>
    <scope>NUCLEOTIDE SEQUENCE [LARGE SCALE GENOMIC DNA]</scope>
    <source>
        <strain evidence="3">cv. PFS-1207/04</strain>
    </source>
</reference>
<evidence type="ECO:0000313" key="2">
    <source>
        <dbReference type="EMBL" id="KAF3521036.1"/>
    </source>
</evidence>
<dbReference type="EMBL" id="QGKV02001556">
    <property type="protein sequence ID" value="KAF3521036.1"/>
    <property type="molecule type" value="Genomic_DNA"/>
</dbReference>
<comment type="caution">
    <text evidence="2">The sequence shown here is derived from an EMBL/GenBank/DDBJ whole genome shotgun (WGS) entry which is preliminary data.</text>
</comment>
<name>A0ABQ7B4A8_BRACR</name>
<keyword evidence="1" id="KW-1133">Transmembrane helix</keyword>
<sequence>MVFLILSRFKSESQTLLRIQPISHLALQSNLQRNQSLCAILTLLGLSLPLVSLSQILGLEVSIFLFRFSVGVDSFSVAKIGGGQLCVWPGGEAGPDGNLPYGREDDGESEVFVKYNRMLHGKKKKRGQTNEKTLMIKFLKKYIHNAKHRIQPAH</sequence>
<keyword evidence="3" id="KW-1185">Reference proteome</keyword>
<dbReference type="Proteomes" id="UP000266723">
    <property type="component" value="Unassembled WGS sequence"/>
</dbReference>
<keyword evidence="1" id="KW-0812">Transmembrane</keyword>
<gene>
    <name evidence="2" type="ORF">DY000_02062641</name>
</gene>
<accession>A0ABQ7B4A8</accession>